<evidence type="ECO:0000256" key="1">
    <source>
        <dbReference type="ARBA" id="ARBA00004370"/>
    </source>
</evidence>
<evidence type="ECO:0000256" key="8">
    <source>
        <dbReference type="ARBA" id="ARBA00023306"/>
    </source>
</evidence>
<dbReference type="Pfam" id="PF08478">
    <property type="entry name" value="POTRA_1"/>
    <property type="match status" value="1"/>
</dbReference>
<sequence>MAGGKHFLRGLKSGGPSFAAAGPRAGGDRRSQRLTAFEKAARYMPRGSGTAMTIAFFTLVGVVGASYGGQMETFRATYGEPYDAFARAVGLGIDEVQISGMVELRESEVLAAAGITPLRSLAFLDAGEVRKRLELVPMIRQASVSKLYPDALAINIVEREPRALWQLNGELFVIAGDGTVIDLMTDARFARLPFVAGDGANTRSQEYIDVLRAAGPIAGRIRAGILVSGRRWDVKFDNDLIVRLPEMEPVEAMQRLVELEKRERLLEKDLIAIDMRQPDRVAMRLSEEGAAAMAEAKKKPAKRKAPET</sequence>
<evidence type="ECO:0000256" key="3">
    <source>
        <dbReference type="ARBA" id="ARBA00022519"/>
    </source>
</evidence>
<evidence type="ECO:0000313" key="12">
    <source>
        <dbReference type="Proteomes" id="UP001429580"/>
    </source>
</evidence>
<dbReference type="RefSeq" id="WP_166955095.1">
    <property type="nucleotide sequence ID" value="NZ_JAASQI010000009.1"/>
</dbReference>
<evidence type="ECO:0000256" key="9">
    <source>
        <dbReference type="HAMAP-Rule" id="MF_00911"/>
    </source>
</evidence>
<comment type="similarity">
    <text evidence="9">Belongs to the FtsQ/DivIB family. FtsQ subfamily.</text>
</comment>
<evidence type="ECO:0000256" key="2">
    <source>
        <dbReference type="ARBA" id="ARBA00022475"/>
    </source>
</evidence>
<feature type="domain" description="POTRA" evidence="10">
    <location>
        <begin position="91"/>
        <end position="159"/>
    </location>
</feature>
<gene>
    <name evidence="9" type="primary">ftsQ</name>
    <name evidence="11" type="ORF">FHS82_003443</name>
</gene>
<reference evidence="11 12" key="1">
    <citation type="submission" date="2020-03" db="EMBL/GenBank/DDBJ databases">
        <title>Genomic Encyclopedia of Type Strains, Phase IV (KMG-IV): sequencing the most valuable type-strain genomes for metagenomic binning, comparative biology and taxonomic classification.</title>
        <authorList>
            <person name="Goeker M."/>
        </authorList>
    </citation>
    <scope>NUCLEOTIDE SEQUENCE [LARGE SCALE GENOMIC DNA]</scope>
    <source>
        <strain evidence="11 12">DSM 103870</strain>
    </source>
</reference>
<dbReference type="GO" id="GO:0051301">
    <property type="term" value="P:cell division"/>
    <property type="evidence" value="ECO:0007669"/>
    <property type="project" value="UniProtKB-KW"/>
</dbReference>
<keyword evidence="8 9" id="KW-0131">Cell cycle</keyword>
<comment type="caution">
    <text evidence="11">The sequence shown here is derived from an EMBL/GenBank/DDBJ whole genome shotgun (WGS) entry which is preliminary data.</text>
</comment>
<dbReference type="EMBL" id="JAASQI010000009">
    <property type="protein sequence ID" value="NIJ59585.1"/>
    <property type="molecule type" value="Genomic_DNA"/>
</dbReference>
<evidence type="ECO:0000313" key="11">
    <source>
        <dbReference type="EMBL" id="NIJ59585.1"/>
    </source>
</evidence>
<dbReference type="HAMAP" id="MF_00911">
    <property type="entry name" value="FtsQ_subfam"/>
    <property type="match status" value="1"/>
</dbReference>
<dbReference type="InterPro" id="IPR026579">
    <property type="entry name" value="FtsQ"/>
</dbReference>
<evidence type="ECO:0000256" key="7">
    <source>
        <dbReference type="ARBA" id="ARBA00023136"/>
    </source>
</evidence>
<keyword evidence="6 9" id="KW-1133">Transmembrane helix</keyword>
<keyword evidence="12" id="KW-1185">Reference proteome</keyword>
<organism evidence="11 12">
    <name type="scientific">Pseudochelatococcus lubricantis</name>
    <dbReference type="NCBI Taxonomy" id="1538102"/>
    <lineage>
        <taxon>Bacteria</taxon>
        <taxon>Pseudomonadati</taxon>
        <taxon>Pseudomonadota</taxon>
        <taxon>Alphaproteobacteria</taxon>
        <taxon>Hyphomicrobiales</taxon>
        <taxon>Chelatococcaceae</taxon>
        <taxon>Pseudochelatococcus</taxon>
    </lineage>
</organism>
<evidence type="ECO:0000256" key="4">
    <source>
        <dbReference type="ARBA" id="ARBA00022618"/>
    </source>
</evidence>
<comment type="function">
    <text evidence="9">Essential cell division protein.</text>
</comment>
<dbReference type="PANTHER" id="PTHR35851">
    <property type="entry name" value="CELL DIVISION PROTEIN FTSQ"/>
    <property type="match status" value="1"/>
</dbReference>
<proteinExistence type="inferred from homology"/>
<keyword evidence="2 9" id="KW-1003">Cell membrane</keyword>
<dbReference type="InterPro" id="IPR034746">
    <property type="entry name" value="POTRA"/>
</dbReference>
<dbReference type="Proteomes" id="UP001429580">
    <property type="component" value="Unassembled WGS sequence"/>
</dbReference>
<dbReference type="PANTHER" id="PTHR35851:SF1">
    <property type="entry name" value="CELL DIVISION PROTEIN FTSQ"/>
    <property type="match status" value="1"/>
</dbReference>
<evidence type="ECO:0000256" key="5">
    <source>
        <dbReference type="ARBA" id="ARBA00022692"/>
    </source>
</evidence>
<keyword evidence="5 9" id="KW-0812">Transmembrane</keyword>
<comment type="subcellular location">
    <subcellularLocation>
        <location evidence="9">Cell inner membrane</location>
        <topology evidence="9">Single-pass type II membrane protein</topology>
    </subcellularLocation>
    <subcellularLocation>
        <location evidence="1">Membrane</location>
    </subcellularLocation>
    <text evidence="9">Localizes to the division septum.</text>
</comment>
<keyword evidence="7 9" id="KW-0472">Membrane</keyword>
<dbReference type="InterPro" id="IPR005548">
    <property type="entry name" value="Cell_div_FtsQ/DivIB_C"/>
</dbReference>
<accession>A0ABX0V562</accession>
<dbReference type="Pfam" id="PF03799">
    <property type="entry name" value="FtsQ_DivIB_C"/>
    <property type="match status" value="1"/>
</dbReference>
<dbReference type="PROSITE" id="PS51779">
    <property type="entry name" value="POTRA"/>
    <property type="match status" value="1"/>
</dbReference>
<keyword evidence="4 9" id="KW-0132">Cell division</keyword>
<protein>
    <recommendedName>
        <fullName evidence="9">Cell division protein FtsQ</fullName>
    </recommendedName>
</protein>
<evidence type="ECO:0000259" key="10">
    <source>
        <dbReference type="PROSITE" id="PS51779"/>
    </source>
</evidence>
<evidence type="ECO:0000256" key="6">
    <source>
        <dbReference type="ARBA" id="ARBA00022989"/>
    </source>
</evidence>
<dbReference type="InterPro" id="IPR013685">
    <property type="entry name" value="POTRA_FtsQ_type"/>
</dbReference>
<dbReference type="Gene3D" id="3.10.20.310">
    <property type="entry name" value="membrane protein fhac"/>
    <property type="match status" value="1"/>
</dbReference>
<keyword evidence="3 9" id="KW-0997">Cell inner membrane</keyword>
<feature type="transmembrane region" description="Helical" evidence="9">
    <location>
        <begin position="49"/>
        <end position="68"/>
    </location>
</feature>
<name>A0ABX0V562_9HYPH</name>